<evidence type="ECO:0000313" key="1">
    <source>
        <dbReference type="EMBL" id="MCQ8102503.1"/>
    </source>
</evidence>
<dbReference type="InterPro" id="IPR011990">
    <property type="entry name" value="TPR-like_helical_dom_sf"/>
</dbReference>
<proteinExistence type="predicted"/>
<gene>
    <name evidence="1" type="ORF">NP590_00180</name>
</gene>
<evidence type="ECO:0008006" key="3">
    <source>
        <dbReference type="Google" id="ProtNLM"/>
    </source>
</evidence>
<reference evidence="1 2" key="1">
    <citation type="submission" date="2022-07" db="EMBL/GenBank/DDBJ databases">
        <title>Methylomonas rivi sp. nov., Methylomonas rosea sp. nov., Methylomonas aureus sp. nov. and Methylomonas subterranea sp. nov., four novel methanotrophs isolated from a freshwater creek and the deep terrestrial subsurface.</title>
        <authorList>
            <person name="Abin C."/>
            <person name="Sankaranarayanan K."/>
            <person name="Garner C."/>
            <person name="Sindelar R."/>
            <person name="Kotary K."/>
            <person name="Garner R."/>
            <person name="Barclay S."/>
            <person name="Lawson P."/>
            <person name="Krumholz L."/>
        </authorList>
    </citation>
    <scope>NUCLEOTIDE SEQUENCE [LARGE SCALE GENOMIC DNA]</scope>
    <source>
        <strain evidence="1 2">SURF-2</strain>
    </source>
</reference>
<name>A0ABT1TAN0_9GAMM</name>
<comment type="caution">
    <text evidence="1">The sequence shown here is derived from an EMBL/GenBank/DDBJ whole genome shotgun (WGS) entry which is preliminary data.</text>
</comment>
<organism evidence="1 2">
    <name type="scientific">Methylomonas subterranea</name>
    <dbReference type="NCBI Taxonomy" id="2952225"/>
    <lineage>
        <taxon>Bacteria</taxon>
        <taxon>Pseudomonadati</taxon>
        <taxon>Pseudomonadota</taxon>
        <taxon>Gammaproteobacteria</taxon>
        <taxon>Methylococcales</taxon>
        <taxon>Methylococcaceae</taxon>
        <taxon>Methylomonas</taxon>
    </lineage>
</organism>
<dbReference type="SUPFAM" id="SSF48452">
    <property type="entry name" value="TPR-like"/>
    <property type="match status" value="1"/>
</dbReference>
<evidence type="ECO:0000313" key="2">
    <source>
        <dbReference type="Proteomes" id="UP001524499"/>
    </source>
</evidence>
<keyword evidence="2" id="KW-1185">Reference proteome</keyword>
<dbReference type="Proteomes" id="UP001524499">
    <property type="component" value="Unassembled WGS sequence"/>
</dbReference>
<dbReference type="RefSeq" id="WP_256600109.1">
    <property type="nucleotide sequence ID" value="NZ_JANIBJ010000001.1"/>
</dbReference>
<accession>A0ABT1TAN0</accession>
<dbReference type="Gene3D" id="1.25.40.10">
    <property type="entry name" value="Tetratricopeptide repeat domain"/>
    <property type="match status" value="1"/>
</dbReference>
<protein>
    <recommendedName>
        <fullName evidence="3">Tetratricopeptide repeat protein</fullName>
    </recommendedName>
</protein>
<dbReference type="EMBL" id="JANIBJ010000001">
    <property type="protein sequence ID" value="MCQ8102503.1"/>
    <property type="molecule type" value="Genomic_DNA"/>
</dbReference>
<sequence>MTPRLIFEERVLFSPNLPEAVNQLLQQAVAASHAEKPLAEKLFKQAQQLDPNCLQTYFALYKFYFYQGRLQEAEREVLAGLDQAARQGNFPADFRQLAGQAGEWDMYASDTALFYLYTLKALAFIKLRQDLADEARAVLAAMAVLDPQDKSGASVIMQLSAALEPEAA</sequence>